<name>A0A7W4WFG5_9GAMM</name>
<proteinExistence type="predicted"/>
<evidence type="ECO:0000313" key="1">
    <source>
        <dbReference type="EMBL" id="MBB3062812.1"/>
    </source>
</evidence>
<dbReference type="RefSeq" id="WP_183462428.1">
    <property type="nucleotide sequence ID" value="NZ_JACHWZ010000020.1"/>
</dbReference>
<dbReference type="EMBL" id="JACHWZ010000020">
    <property type="protein sequence ID" value="MBB3062812.1"/>
    <property type="molecule type" value="Genomic_DNA"/>
</dbReference>
<accession>A0A7W4WFG5</accession>
<comment type="caution">
    <text evidence="1">The sequence shown here is derived from an EMBL/GenBank/DDBJ whole genome shotgun (WGS) entry which is preliminary data.</text>
</comment>
<organism evidence="1 2">
    <name type="scientific">Microbulbifer rhizosphaerae</name>
    <dbReference type="NCBI Taxonomy" id="1562603"/>
    <lineage>
        <taxon>Bacteria</taxon>
        <taxon>Pseudomonadati</taxon>
        <taxon>Pseudomonadota</taxon>
        <taxon>Gammaproteobacteria</taxon>
        <taxon>Cellvibrionales</taxon>
        <taxon>Microbulbiferaceae</taxon>
        <taxon>Microbulbifer</taxon>
    </lineage>
</organism>
<evidence type="ECO:0000313" key="2">
    <source>
        <dbReference type="Proteomes" id="UP000535937"/>
    </source>
</evidence>
<protein>
    <submittedName>
        <fullName evidence="1">Uncharacterized protein</fullName>
    </submittedName>
</protein>
<reference evidence="1 2" key="1">
    <citation type="submission" date="2020-08" db="EMBL/GenBank/DDBJ databases">
        <title>Genomic Encyclopedia of Type Strains, Phase III (KMG-III): the genomes of soil and plant-associated and newly described type strains.</title>
        <authorList>
            <person name="Whitman W."/>
        </authorList>
    </citation>
    <scope>NUCLEOTIDE SEQUENCE [LARGE SCALE GENOMIC DNA]</scope>
    <source>
        <strain evidence="1 2">CECT 8799</strain>
    </source>
</reference>
<gene>
    <name evidence="1" type="ORF">FHS09_003661</name>
</gene>
<dbReference type="Proteomes" id="UP000535937">
    <property type="component" value="Unassembled WGS sequence"/>
</dbReference>
<sequence length="193" mass="22430">MKVYKLVNDYTSYQMLQLDTIQIVEQLSREDLIRQIRKMTSSNNSSLIAIWGKVKSTFAPMTDTQAVKIPDISVWKGAGLVFSGRAHAYFKLMLEPFGEFLPVNIEGDDFYLFHLMEEGKVDLNNSSRKNDEFGEPETVTELKFDSENIEDKLLFKSKYELYISSFCNQTFKDLYENYGMEGLIFEDNLARIY</sequence>
<keyword evidence="2" id="KW-1185">Reference proteome</keyword>
<dbReference type="AlphaFoldDB" id="A0A7W4WFG5"/>